<evidence type="ECO:0000313" key="2">
    <source>
        <dbReference type="EMBL" id="CAG8410758.1"/>
    </source>
</evidence>
<protein>
    <submittedName>
        <fullName evidence="2">Uncharacterized protein</fullName>
    </submittedName>
</protein>
<comment type="caution">
    <text evidence="2">The sequence shown here is derived from an EMBL/GenBank/DDBJ whole genome shotgun (WGS) entry which is preliminary data.</text>
</comment>
<feature type="compositionally biased region" description="Polar residues" evidence="1">
    <location>
        <begin position="321"/>
        <end position="339"/>
    </location>
</feature>
<dbReference type="AlphaFoldDB" id="A0A9W4JSZ7"/>
<dbReference type="OrthoDB" id="8117402at2759"/>
<reference evidence="2" key="1">
    <citation type="submission" date="2021-07" db="EMBL/GenBank/DDBJ databases">
        <authorList>
            <person name="Branca A.L. A."/>
        </authorList>
    </citation>
    <scope>NUCLEOTIDE SEQUENCE</scope>
</reference>
<feature type="region of interest" description="Disordered" evidence="1">
    <location>
        <begin position="54"/>
        <end position="90"/>
    </location>
</feature>
<name>A0A9W4JSZ7_9EURO</name>
<dbReference type="EMBL" id="CAJVPD010000266">
    <property type="protein sequence ID" value="CAG8410758.1"/>
    <property type="molecule type" value="Genomic_DNA"/>
</dbReference>
<accession>A0A9W4JSZ7</accession>
<feature type="compositionally biased region" description="Basic and acidic residues" evidence="1">
    <location>
        <begin position="344"/>
        <end position="364"/>
    </location>
</feature>
<dbReference type="Proteomes" id="UP001152592">
    <property type="component" value="Unassembled WGS sequence"/>
</dbReference>
<organism evidence="2 3">
    <name type="scientific">Penicillium salamii</name>
    <dbReference type="NCBI Taxonomy" id="1612424"/>
    <lineage>
        <taxon>Eukaryota</taxon>
        <taxon>Fungi</taxon>
        <taxon>Dikarya</taxon>
        <taxon>Ascomycota</taxon>
        <taxon>Pezizomycotina</taxon>
        <taxon>Eurotiomycetes</taxon>
        <taxon>Eurotiomycetidae</taxon>
        <taxon>Eurotiales</taxon>
        <taxon>Aspergillaceae</taxon>
        <taxon>Penicillium</taxon>
    </lineage>
</organism>
<gene>
    <name evidence="2" type="ORF">PSALAMII_LOCUS8667</name>
</gene>
<sequence length="364" mass="41708">MRIEKKKSALTLKYGRHEKLGRSLRRGLEAAKTIETKKPLRLIVLVLKNLVKERAEREGKKSSHSQPFTSGSLDPRDGNTSTKTSRSTKKCPVKASTVKLKDLTTFERLDNEFNLKPLTPPQIQPYMDEPGTKPEDGGWHKICLEQRDDREYDLNDWKFNPESLRLNVWTGQSGPGVLVIEEIKRKTGPYSSQISQAVYQNDFDPSTLKYIYFVDVENEDTLGFVKDQLYTSSNGVVEQEDEITERYEWEYGSPEFDGLLGTKLGNHVAYLLMGAFKRGTRRIQRVRTWFAFQELQMQFIIENINDQSTDQAELVKHLATASRSSSRSGHATKESGSTKSSKRKFSESNDEETPRPKKLRRDSC</sequence>
<proteinExistence type="predicted"/>
<feature type="region of interest" description="Disordered" evidence="1">
    <location>
        <begin position="317"/>
        <end position="364"/>
    </location>
</feature>
<evidence type="ECO:0000313" key="3">
    <source>
        <dbReference type="Proteomes" id="UP001152592"/>
    </source>
</evidence>
<evidence type="ECO:0000256" key="1">
    <source>
        <dbReference type="SAM" id="MobiDB-lite"/>
    </source>
</evidence>